<reference evidence="2 3" key="1">
    <citation type="submission" date="2019-02" db="EMBL/GenBank/DDBJ databases">
        <title>Deep-cultivation of Planctomycetes and their phenomic and genomic characterization uncovers novel biology.</title>
        <authorList>
            <person name="Wiegand S."/>
            <person name="Jogler M."/>
            <person name="Boedeker C."/>
            <person name="Pinto D."/>
            <person name="Vollmers J."/>
            <person name="Rivas-Marin E."/>
            <person name="Kohn T."/>
            <person name="Peeters S.H."/>
            <person name="Heuer A."/>
            <person name="Rast P."/>
            <person name="Oberbeckmann S."/>
            <person name="Bunk B."/>
            <person name="Jeske O."/>
            <person name="Meyerdierks A."/>
            <person name="Storesund J.E."/>
            <person name="Kallscheuer N."/>
            <person name="Luecker S."/>
            <person name="Lage O.M."/>
            <person name="Pohl T."/>
            <person name="Merkel B.J."/>
            <person name="Hornburger P."/>
            <person name="Mueller R.-W."/>
            <person name="Bruemmer F."/>
            <person name="Labrenz M."/>
            <person name="Spormann A.M."/>
            <person name="Op Den Camp H."/>
            <person name="Overmann J."/>
            <person name="Amann R."/>
            <person name="Jetten M.S.M."/>
            <person name="Mascher T."/>
            <person name="Medema M.H."/>
            <person name="Devos D.P."/>
            <person name="Kaster A.-K."/>
            <person name="Ovreas L."/>
            <person name="Rohde M."/>
            <person name="Galperin M.Y."/>
            <person name="Jogler C."/>
        </authorList>
    </citation>
    <scope>NUCLEOTIDE SEQUENCE [LARGE SCALE GENOMIC DNA]</scope>
    <source>
        <strain evidence="2 3">Pla144</strain>
    </source>
</reference>
<dbReference type="PANTHER" id="PTHR34512">
    <property type="entry name" value="CELL SURFACE PROTEIN"/>
    <property type="match status" value="1"/>
</dbReference>
<evidence type="ECO:0000313" key="3">
    <source>
        <dbReference type="Proteomes" id="UP000318437"/>
    </source>
</evidence>
<organism evidence="2 3">
    <name type="scientific">Bythopirellula polymerisocia</name>
    <dbReference type="NCBI Taxonomy" id="2528003"/>
    <lineage>
        <taxon>Bacteria</taxon>
        <taxon>Pseudomonadati</taxon>
        <taxon>Planctomycetota</taxon>
        <taxon>Planctomycetia</taxon>
        <taxon>Pirellulales</taxon>
        <taxon>Lacipirellulaceae</taxon>
        <taxon>Bythopirellula</taxon>
    </lineage>
</organism>
<keyword evidence="3" id="KW-1185">Reference proteome</keyword>
<dbReference type="Gene3D" id="2.130.10.10">
    <property type="entry name" value="YVTN repeat-like/Quinoprotein amine dehydrogenase"/>
    <property type="match status" value="1"/>
</dbReference>
<dbReference type="InterPro" id="IPR002372">
    <property type="entry name" value="PQQ_rpt_dom"/>
</dbReference>
<proteinExistence type="predicted"/>
<dbReference type="InterPro" id="IPR011047">
    <property type="entry name" value="Quinoprotein_ADH-like_sf"/>
</dbReference>
<evidence type="ECO:0000313" key="2">
    <source>
        <dbReference type="EMBL" id="TWU25930.1"/>
    </source>
</evidence>
<dbReference type="PANTHER" id="PTHR34512:SF30">
    <property type="entry name" value="OUTER MEMBRANE PROTEIN ASSEMBLY FACTOR BAMB"/>
    <property type="match status" value="1"/>
</dbReference>
<dbReference type="InterPro" id="IPR015943">
    <property type="entry name" value="WD40/YVTN_repeat-like_dom_sf"/>
</dbReference>
<protein>
    <submittedName>
        <fullName evidence="2">Outer membrane biogenesis protein BamB</fullName>
    </submittedName>
</protein>
<sequence>MLRMNTFGLVCSVCLAACQAESPWPQFRGPNGQGISTETNLPLKWDETTGILWKTPISGGTGCSSPVVAEGKVWLTSATEIEASPQQRKAKLAGTMLADQKLVARAITLWLIEIDLATGNVDRKVKLIEVEDPQPIHSLNSYASPTPVWENGRIYCHFGDYGTVCYDSRADSILWKTRLPLDHRVGPGSSPILYENLLILTCDGADQQYISAIDKDTGYAVWRQDRPSIRQTNGEFRKSYSTPLVIEVAGNDQMIIPGAQWCIAYEPLTGKEIWRVDHGEGFSLVPRPVFDGDYVFICTGYPKAHLLAIRPDGSGDVTKSHLGWEHSKQIPTIPSPLVVEGCVFTVNDAGIAICVDAATGVEHWRKRFPGKYASSPLYCEGRIYACNQNGLTTVFAAGDEFDLLAENQIKGSLMASPVPVDSTLLLRSVSHLYRIGKQR</sequence>
<evidence type="ECO:0000259" key="1">
    <source>
        <dbReference type="Pfam" id="PF13360"/>
    </source>
</evidence>
<accession>A0A5C6CN06</accession>
<dbReference type="Pfam" id="PF13360">
    <property type="entry name" value="PQQ_2"/>
    <property type="match status" value="2"/>
</dbReference>
<comment type="caution">
    <text evidence="2">The sequence shown here is derived from an EMBL/GenBank/DDBJ whole genome shotgun (WGS) entry which is preliminary data.</text>
</comment>
<dbReference type="SMART" id="SM00564">
    <property type="entry name" value="PQQ"/>
    <property type="match status" value="3"/>
</dbReference>
<gene>
    <name evidence="2" type="ORF">Pla144_31440</name>
</gene>
<feature type="domain" description="Pyrrolo-quinoline quinone repeat" evidence="1">
    <location>
        <begin position="331"/>
        <end position="393"/>
    </location>
</feature>
<dbReference type="Proteomes" id="UP000318437">
    <property type="component" value="Unassembled WGS sequence"/>
</dbReference>
<dbReference type="OrthoDB" id="244732at2"/>
<feature type="domain" description="Pyrrolo-quinoline quinone repeat" evidence="1">
    <location>
        <begin position="143"/>
        <end position="299"/>
    </location>
</feature>
<dbReference type="InterPro" id="IPR018391">
    <property type="entry name" value="PQQ_b-propeller_rpt"/>
</dbReference>
<name>A0A5C6CN06_9BACT</name>
<dbReference type="SUPFAM" id="SSF50998">
    <property type="entry name" value="Quinoprotein alcohol dehydrogenase-like"/>
    <property type="match status" value="1"/>
</dbReference>
<dbReference type="AlphaFoldDB" id="A0A5C6CN06"/>
<dbReference type="EMBL" id="SJPS01000004">
    <property type="protein sequence ID" value="TWU25930.1"/>
    <property type="molecule type" value="Genomic_DNA"/>
</dbReference>